<dbReference type="InterPro" id="IPR001841">
    <property type="entry name" value="Znf_RING"/>
</dbReference>
<dbReference type="PANTHER" id="PTHR10579:SF47">
    <property type="entry name" value="OS09G0298500 PROTEIN"/>
    <property type="match status" value="1"/>
</dbReference>
<dbReference type="GO" id="GO:0008270">
    <property type="term" value="F:zinc ion binding"/>
    <property type="evidence" value="ECO:0007669"/>
    <property type="project" value="UniProtKB-KW"/>
</dbReference>
<dbReference type="EMBL" id="JAQQAF010000008">
    <property type="protein sequence ID" value="KAJ8465824.1"/>
    <property type="molecule type" value="Genomic_DNA"/>
</dbReference>
<dbReference type="AlphaFoldDB" id="A0AAV8Q2Z0"/>
<dbReference type="InterPro" id="IPR036465">
    <property type="entry name" value="vWFA_dom_sf"/>
</dbReference>
<comment type="caution">
    <text evidence="3">The sequence shown here is derived from an EMBL/GenBank/DDBJ whole genome shotgun (WGS) entry which is preliminary data.</text>
</comment>
<dbReference type="SUPFAM" id="SSF53300">
    <property type="entry name" value="vWA-like"/>
    <property type="match status" value="1"/>
</dbReference>
<dbReference type="Gene3D" id="3.40.50.410">
    <property type="entry name" value="von Willebrand factor, type A domain"/>
    <property type="match status" value="1"/>
</dbReference>
<keyword evidence="4" id="KW-1185">Reference proteome</keyword>
<dbReference type="SMART" id="SM00184">
    <property type="entry name" value="RING"/>
    <property type="match status" value="1"/>
</dbReference>
<dbReference type="InterPro" id="IPR051266">
    <property type="entry name" value="CLCR"/>
</dbReference>
<feature type="domain" description="RING-type" evidence="2">
    <location>
        <begin position="63"/>
        <end position="109"/>
    </location>
</feature>
<evidence type="ECO:0000259" key="2">
    <source>
        <dbReference type="PROSITE" id="PS50089"/>
    </source>
</evidence>
<dbReference type="SUPFAM" id="SSF57850">
    <property type="entry name" value="RING/U-box"/>
    <property type="match status" value="1"/>
</dbReference>
<reference evidence="3 4" key="1">
    <citation type="submission" date="2022-12" db="EMBL/GenBank/DDBJ databases">
        <title>Chromosome-scale assembly of the Ensete ventricosum genome.</title>
        <authorList>
            <person name="Dussert Y."/>
            <person name="Stocks J."/>
            <person name="Wendawek A."/>
            <person name="Woldeyes F."/>
            <person name="Nichols R.A."/>
            <person name="Borrell J.S."/>
        </authorList>
    </citation>
    <scope>NUCLEOTIDE SEQUENCE [LARGE SCALE GENOMIC DNA]</scope>
    <source>
        <strain evidence="4">cv. Maze</strain>
        <tissue evidence="3">Seeds</tissue>
    </source>
</reference>
<dbReference type="Pfam" id="PF13639">
    <property type="entry name" value="zf-RING_2"/>
    <property type="match status" value="1"/>
</dbReference>
<evidence type="ECO:0000313" key="4">
    <source>
        <dbReference type="Proteomes" id="UP001222027"/>
    </source>
</evidence>
<keyword evidence="1" id="KW-0863">Zinc-finger</keyword>
<dbReference type="PROSITE" id="PS50089">
    <property type="entry name" value="ZF_RING_2"/>
    <property type="match status" value="1"/>
</dbReference>
<evidence type="ECO:0000313" key="3">
    <source>
        <dbReference type="EMBL" id="KAJ8465824.1"/>
    </source>
</evidence>
<dbReference type="Gene3D" id="3.30.40.10">
    <property type="entry name" value="Zinc/RING finger domain, C3HC4 (zinc finger)"/>
    <property type="match status" value="1"/>
</dbReference>
<keyword evidence="1" id="KW-0479">Metal-binding</keyword>
<dbReference type="Proteomes" id="UP001222027">
    <property type="component" value="Unassembled WGS sequence"/>
</dbReference>
<accession>A0AAV8Q2Z0</accession>
<organism evidence="3 4">
    <name type="scientific">Ensete ventricosum</name>
    <name type="common">Abyssinian banana</name>
    <name type="synonym">Musa ensete</name>
    <dbReference type="NCBI Taxonomy" id="4639"/>
    <lineage>
        <taxon>Eukaryota</taxon>
        <taxon>Viridiplantae</taxon>
        <taxon>Streptophyta</taxon>
        <taxon>Embryophyta</taxon>
        <taxon>Tracheophyta</taxon>
        <taxon>Spermatophyta</taxon>
        <taxon>Magnoliopsida</taxon>
        <taxon>Liliopsida</taxon>
        <taxon>Zingiberales</taxon>
        <taxon>Musaceae</taxon>
        <taxon>Ensete</taxon>
    </lineage>
</organism>
<dbReference type="InterPro" id="IPR013083">
    <property type="entry name" value="Znf_RING/FYVE/PHD"/>
</dbReference>
<evidence type="ECO:0000256" key="1">
    <source>
        <dbReference type="PROSITE-ProRule" id="PRU00175"/>
    </source>
</evidence>
<gene>
    <name evidence="3" type="ORF">OPV22_028376</name>
</gene>
<proteinExistence type="predicted"/>
<keyword evidence="1" id="KW-0862">Zinc</keyword>
<dbReference type="PANTHER" id="PTHR10579">
    <property type="entry name" value="CALCIUM-ACTIVATED CHLORIDE CHANNEL REGULATOR"/>
    <property type="match status" value="1"/>
</dbReference>
<protein>
    <recommendedName>
        <fullName evidence="2">RING-type domain-containing protein</fullName>
    </recommendedName>
</protein>
<sequence length="510" mass="55976">MGGACRWRRAVKKLRFPCASFSEDRLNLGRTKTISCSATSTGNEGKGEESEEPKEATSAKSLCAICLETLSLDDGSSEAIFTAQCMHAFHSACIASNVRHGSITCPICRAHWSHLPRCDSTLLAAGGSTDPVLRILDDSIASSRVNRLSFLRSTRYDDDDPVDPDALRVPGHPRLRLAVVPAPTPAGDHLALGPPPCAHLMPLHHHRFHLASSPRLAFPQQNASPYAQRRRAYLSVTLSPQQPTDLVLVASPNGPHLRLLKQSMALVVFWLRPVDRLAIVTYSTTATRAFPLRRMTSQGKRAALQVIDRLIHLGESEPTEGLRKGVKILEDRRYHNPMSCILHLSDHPSRSYVCRDLLQFSIPVHRFHVGFGFGMTSGFVMHEFEEFLARLLGGVIRETQLRIGDGGGGGLVRLGELRGGGEERRIPLDLLGDCGFLAVGYSYIEGGAEQRPRTGEVVVETGDQSSSDGQCDVGGSDLSLGGRSRCVERWDYLDPLMARRWAKHLHGHKA</sequence>
<name>A0AAV8Q2Z0_ENSVE</name>